<organism evidence="1">
    <name type="scientific">uncultured marine virus</name>
    <dbReference type="NCBI Taxonomy" id="186617"/>
    <lineage>
        <taxon>Viruses</taxon>
        <taxon>environmental samples</taxon>
    </lineage>
</organism>
<reference evidence="1" key="1">
    <citation type="journal article" date="2015" name="Front. Microbiol.">
        <title>Combining genomic sequencing methods to explore viral diversity and reveal potential virus-host interactions.</title>
        <authorList>
            <person name="Chow C.E."/>
            <person name="Winget D.M."/>
            <person name="White R.A.III."/>
            <person name="Hallam S.J."/>
            <person name="Suttle C.A."/>
        </authorList>
    </citation>
    <scope>NUCLEOTIDE SEQUENCE</scope>
    <source>
        <strain evidence="1">Anoxic3_3</strain>
    </source>
</reference>
<accession>A0A0F7L3M4</accession>
<dbReference type="EMBL" id="KR029578">
    <property type="protein sequence ID" value="AKH46062.1"/>
    <property type="molecule type" value="Genomic_DNA"/>
</dbReference>
<reference evidence="1" key="2">
    <citation type="submission" date="2015-03" db="EMBL/GenBank/DDBJ databases">
        <authorList>
            <person name="Chow C.-E.T."/>
            <person name="Winget D.M."/>
            <person name="White R.A.III."/>
            <person name="Hallam S.J."/>
            <person name="Suttle C.A."/>
        </authorList>
    </citation>
    <scope>NUCLEOTIDE SEQUENCE</scope>
    <source>
        <strain evidence="1">Anoxic3_3</strain>
    </source>
</reference>
<protein>
    <submittedName>
        <fullName evidence="1">Uncharacterized protein</fullName>
    </submittedName>
</protein>
<evidence type="ECO:0000313" key="1">
    <source>
        <dbReference type="EMBL" id="AKH46062.1"/>
    </source>
</evidence>
<proteinExistence type="predicted"/>
<name>A0A0F7L3M4_9VIRU</name>
<sequence>MLSYLPVKALLLARAIIASNVLVKSSFLVIKIKSFTDCFFHKNNKLFFKFIQNNVLAPHSSNVFG</sequence>